<sequence>GDKYEKKMIIASGFIYSSIFLGSLIWINNIYTIVTFLFLLAIGVSTFHPLVTAIVRESSKKHQRGHYLSLFAASGTAGIIVASLLFGFLVQTWGWKMTCLLLSSPGYFLAYAYLKSKKDKKNLKVEAEKKIKRGHINLFFISIGIRSLGLWAIFSFLPIYATDYLGLKPEISAWIVSIIFIGMFVGNLISSRIIDKSHPLILVWSATIITTFLVLGITFIAQPISIVLLIGTLGIVEGIFFPSQSTWLTFICPVNHQSKIFGIGLFVVGISATIAPTLYGWIADQFSLIWAYRLAAIPLFISFILFLVLQFLENKQDKAY</sequence>
<feature type="transmembrane region" description="Helical" evidence="7">
    <location>
        <begin position="9"/>
        <end position="27"/>
    </location>
</feature>
<keyword evidence="5 7" id="KW-1133">Transmembrane helix</keyword>
<evidence type="ECO:0000313" key="9">
    <source>
        <dbReference type="EMBL" id="GAH42204.1"/>
    </source>
</evidence>
<dbReference type="GO" id="GO:0005886">
    <property type="term" value="C:plasma membrane"/>
    <property type="evidence" value="ECO:0007669"/>
    <property type="project" value="UniProtKB-SubCell"/>
</dbReference>
<comment type="caution">
    <text evidence="9">The sequence shown here is derived from an EMBL/GenBank/DDBJ whole genome shotgun (WGS) entry which is preliminary data.</text>
</comment>
<feature type="domain" description="Major facilitator superfamily (MFS) profile" evidence="8">
    <location>
        <begin position="1"/>
        <end position="314"/>
    </location>
</feature>
<accession>X1GKQ2</accession>
<gene>
    <name evidence="9" type="ORF">S03H2_18909</name>
</gene>
<dbReference type="PROSITE" id="PS50850">
    <property type="entry name" value="MFS"/>
    <property type="match status" value="1"/>
</dbReference>
<dbReference type="InterPro" id="IPR050171">
    <property type="entry name" value="MFS_Transporters"/>
</dbReference>
<name>X1GKQ2_9ZZZZ</name>
<organism evidence="9">
    <name type="scientific">marine sediment metagenome</name>
    <dbReference type="NCBI Taxonomy" id="412755"/>
    <lineage>
        <taxon>unclassified sequences</taxon>
        <taxon>metagenomes</taxon>
        <taxon>ecological metagenomes</taxon>
    </lineage>
</organism>
<feature type="transmembrane region" description="Helical" evidence="7">
    <location>
        <begin position="260"/>
        <end position="282"/>
    </location>
</feature>
<feature type="transmembrane region" description="Helical" evidence="7">
    <location>
        <begin position="226"/>
        <end position="248"/>
    </location>
</feature>
<dbReference type="InterPro" id="IPR020846">
    <property type="entry name" value="MFS_dom"/>
</dbReference>
<keyword evidence="3" id="KW-1003">Cell membrane</keyword>
<feature type="transmembrane region" description="Helical" evidence="7">
    <location>
        <begin position="171"/>
        <end position="189"/>
    </location>
</feature>
<dbReference type="PANTHER" id="PTHR23517">
    <property type="entry name" value="RESISTANCE PROTEIN MDTM, PUTATIVE-RELATED-RELATED"/>
    <property type="match status" value="1"/>
</dbReference>
<evidence type="ECO:0000256" key="3">
    <source>
        <dbReference type="ARBA" id="ARBA00022475"/>
    </source>
</evidence>
<evidence type="ECO:0000256" key="2">
    <source>
        <dbReference type="ARBA" id="ARBA00022448"/>
    </source>
</evidence>
<reference evidence="9" key="1">
    <citation type="journal article" date="2014" name="Front. Microbiol.">
        <title>High frequency of phylogenetically diverse reductive dehalogenase-homologous genes in deep subseafloor sedimentary metagenomes.</title>
        <authorList>
            <person name="Kawai M."/>
            <person name="Futagami T."/>
            <person name="Toyoda A."/>
            <person name="Takaki Y."/>
            <person name="Nishi S."/>
            <person name="Hori S."/>
            <person name="Arai W."/>
            <person name="Tsubouchi T."/>
            <person name="Morono Y."/>
            <person name="Uchiyama I."/>
            <person name="Ito T."/>
            <person name="Fujiyama A."/>
            <person name="Inagaki F."/>
            <person name="Takami H."/>
        </authorList>
    </citation>
    <scope>NUCLEOTIDE SEQUENCE</scope>
    <source>
        <strain evidence="9">Expedition CK06-06</strain>
    </source>
</reference>
<feature type="transmembrane region" description="Helical" evidence="7">
    <location>
        <begin position="67"/>
        <end position="89"/>
    </location>
</feature>
<dbReference type="InterPro" id="IPR036259">
    <property type="entry name" value="MFS_trans_sf"/>
</dbReference>
<keyword evidence="2" id="KW-0813">Transport</keyword>
<dbReference type="Pfam" id="PF07690">
    <property type="entry name" value="MFS_1"/>
    <property type="match status" value="2"/>
</dbReference>
<keyword evidence="6 7" id="KW-0472">Membrane</keyword>
<feature type="transmembrane region" description="Helical" evidence="7">
    <location>
        <begin position="33"/>
        <end position="55"/>
    </location>
</feature>
<dbReference type="InterPro" id="IPR011701">
    <property type="entry name" value="MFS"/>
</dbReference>
<protein>
    <recommendedName>
        <fullName evidence="8">Major facilitator superfamily (MFS) profile domain-containing protein</fullName>
    </recommendedName>
</protein>
<evidence type="ECO:0000256" key="7">
    <source>
        <dbReference type="SAM" id="Phobius"/>
    </source>
</evidence>
<feature type="transmembrane region" description="Helical" evidence="7">
    <location>
        <begin position="288"/>
        <end position="312"/>
    </location>
</feature>
<dbReference type="Gene3D" id="1.20.1250.20">
    <property type="entry name" value="MFS general substrate transporter like domains"/>
    <property type="match status" value="2"/>
</dbReference>
<dbReference type="EMBL" id="BARU01009832">
    <property type="protein sequence ID" value="GAH42204.1"/>
    <property type="molecule type" value="Genomic_DNA"/>
</dbReference>
<evidence type="ECO:0000256" key="6">
    <source>
        <dbReference type="ARBA" id="ARBA00023136"/>
    </source>
</evidence>
<feature type="non-terminal residue" evidence="9">
    <location>
        <position position="320"/>
    </location>
</feature>
<evidence type="ECO:0000256" key="4">
    <source>
        <dbReference type="ARBA" id="ARBA00022692"/>
    </source>
</evidence>
<keyword evidence="4 7" id="KW-0812">Transmembrane</keyword>
<proteinExistence type="predicted"/>
<dbReference type="SUPFAM" id="SSF103473">
    <property type="entry name" value="MFS general substrate transporter"/>
    <property type="match status" value="1"/>
</dbReference>
<evidence type="ECO:0000259" key="8">
    <source>
        <dbReference type="PROSITE" id="PS50850"/>
    </source>
</evidence>
<feature type="non-terminal residue" evidence="9">
    <location>
        <position position="1"/>
    </location>
</feature>
<evidence type="ECO:0000256" key="5">
    <source>
        <dbReference type="ARBA" id="ARBA00022989"/>
    </source>
</evidence>
<evidence type="ECO:0000256" key="1">
    <source>
        <dbReference type="ARBA" id="ARBA00004651"/>
    </source>
</evidence>
<feature type="transmembrane region" description="Helical" evidence="7">
    <location>
        <begin position="95"/>
        <end position="114"/>
    </location>
</feature>
<feature type="transmembrane region" description="Helical" evidence="7">
    <location>
        <begin position="135"/>
        <end position="159"/>
    </location>
</feature>
<dbReference type="GO" id="GO:0022857">
    <property type="term" value="F:transmembrane transporter activity"/>
    <property type="evidence" value="ECO:0007669"/>
    <property type="project" value="InterPro"/>
</dbReference>
<comment type="subcellular location">
    <subcellularLocation>
        <location evidence="1">Cell membrane</location>
        <topology evidence="1">Multi-pass membrane protein</topology>
    </subcellularLocation>
</comment>
<dbReference type="AlphaFoldDB" id="X1GKQ2"/>
<feature type="transmembrane region" description="Helical" evidence="7">
    <location>
        <begin position="201"/>
        <end position="220"/>
    </location>
</feature>
<dbReference type="PANTHER" id="PTHR23517:SF3">
    <property type="entry name" value="INTEGRAL MEMBRANE TRANSPORT PROTEIN"/>
    <property type="match status" value="1"/>
</dbReference>